<dbReference type="PANTHER" id="PTHR33164:SF106">
    <property type="entry name" value="TRANSCRIPTIONAL REGULATORY PROTEIN"/>
    <property type="match status" value="1"/>
</dbReference>
<sequence>MSSPNGARIQRAQQNALVNAVLGNERIAREFGLLVIDLQTLHLLVLRGNVRTPKQLSQATSMPNSTVTRVLDRLESGGYLRRVHDPVDRRRINIELIPEAIEPVNRRYHQYADALSDVNANFTEEELGIVARYLEQTSSTF</sequence>
<dbReference type="InterPro" id="IPR036390">
    <property type="entry name" value="WH_DNA-bd_sf"/>
</dbReference>
<dbReference type="EMBL" id="DXDC01000009">
    <property type="protein sequence ID" value="HIY64727.1"/>
    <property type="molecule type" value="Genomic_DNA"/>
</dbReference>
<gene>
    <name evidence="2" type="ORF">H9830_00440</name>
</gene>
<dbReference type="Proteomes" id="UP000824005">
    <property type="component" value="Unassembled WGS sequence"/>
</dbReference>
<comment type="caution">
    <text evidence="2">The sequence shown here is derived from an EMBL/GenBank/DDBJ whole genome shotgun (WGS) entry which is preliminary data.</text>
</comment>
<evidence type="ECO:0000259" key="1">
    <source>
        <dbReference type="PROSITE" id="PS50995"/>
    </source>
</evidence>
<proteinExistence type="predicted"/>
<dbReference type="InterPro" id="IPR000835">
    <property type="entry name" value="HTH_MarR-typ"/>
</dbReference>
<organism evidence="2 3">
    <name type="scientific">Candidatus Agrococcus pullicola</name>
    <dbReference type="NCBI Taxonomy" id="2838429"/>
    <lineage>
        <taxon>Bacteria</taxon>
        <taxon>Bacillati</taxon>
        <taxon>Actinomycetota</taxon>
        <taxon>Actinomycetes</taxon>
        <taxon>Micrococcales</taxon>
        <taxon>Microbacteriaceae</taxon>
        <taxon>Agrococcus</taxon>
    </lineage>
</organism>
<dbReference type="PRINTS" id="PR00598">
    <property type="entry name" value="HTHMARR"/>
</dbReference>
<dbReference type="AlphaFoldDB" id="A0A9D2C7Z5"/>
<feature type="domain" description="HTH marR-type" evidence="1">
    <location>
        <begin position="1"/>
        <end position="139"/>
    </location>
</feature>
<dbReference type="GO" id="GO:0003700">
    <property type="term" value="F:DNA-binding transcription factor activity"/>
    <property type="evidence" value="ECO:0007669"/>
    <property type="project" value="InterPro"/>
</dbReference>
<dbReference type="SMART" id="SM00347">
    <property type="entry name" value="HTH_MARR"/>
    <property type="match status" value="1"/>
</dbReference>
<accession>A0A9D2C7Z5</accession>
<dbReference type="Pfam" id="PF12802">
    <property type="entry name" value="MarR_2"/>
    <property type="match status" value="1"/>
</dbReference>
<reference evidence="2" key="1">
    <citation type="journal article" date="2021" name="PeerJ">
        <title>Extensive microbial diversity within the chicken gut microbiome revealed by metagenomics and culture.</title>
        <authorList>
            <person name="Gilroy R."/>
            <person name="Ravi A."/>
            <person name="Getino M."/>
            <person name="Pursley I."/>
            <person name="Horton D.L."/>
            <person name="Alikhan N.F."/>
            <person name="Baker D."/>
            <person name="Gharbi K."/>
            <person name="Hall N."/>
            <person name="Watson M."/>
            <person name="Adriaenssens E.M."/>
            <person name="Foster-Nyarko E."/>
            <person name="Jarju S."/>
            <person name="Secka A."/>
            <person name="Antonio M."/>
            <person name="Oren A."/>
            <person name="Chaudhuri R.R."/>
            <person name="La Ragione R."/>
            <person name="Hildebrand F."/>
            <person name="Pallen M.J."/>
        </authorList>
    </citation>
    <scope>NUCLEOTIDE SEQUENCE</scope>
    <source>
        <strain evidence="2">ChiGjej1B1-98</strain>
    </source>
</reference>
<name>A0A9D2C7Z5_9MICO</name>
<dbReference type="PANTHER" id="PTHR33164">
    <property type="entry name" value="TRANSCRIPTIONAL REGULATOR, MARR FAMILY"/>
    <property type="match status" value="1"/>
</dbReference>
<dbReference type="InterPro" id="IPR036388">
    <property type="entry name" value="WH-like_DNA-bd_sf"/>
</dbReference>
<reference evidence="2" key="2">
    <citation type="submission" date="2021-04" db="EMBL/GenBank/DDBJ databases">
        <authorList>
            <person name="Gilroy R."/>
        </authorList>
    </citation>
    <scope>NUCLEOTIDE SEQUENCE</scope>
    <source>
        <strain evidence="2">ChiGjej1B1-98</strain>
    </source>
</reference>
<dbReference type="GO" id="GO:0006950">
    <property type="term" value="P:response to stress"/>
    <property type="evidence" value="ECO:0007669"/>
    <property type="project" value="TreeGrafter"/>
</dbReference>
<evidence type="ECO:0000313" key="2">
    <source>
        <dbReference type="EMBL" id="HIY64727.1"/>
    </source>
</evidence>
<dbReference type="InterPro" id="IPR039422">
    <property type="entry name" value="MarR/SlyA-like"/>
</dbReference>
<dbReference type="SUPFAM" id="SSF46785">
    <property type="entry name" value="Winged helix' DNA-binding domain"/>
    <property type="match status" value="1"/>
</dbReference>
<protein>
    <submittedName>
        <fullName evidence="2">MarR family transcriptional regulator</fullName>
    </submittedName>
</protein>
<dbReference type="PROSITE" id="PS50995">
    <property type="entry name" value="HTH_MARR_2"/>
    <property type="match status" value="1"/>
</dbReference>
<evidence type="ECO:0000313" key="3">
    <source>
        <dbReference type="Proteomes" id="UP000824005"/>
    </source>
</evidence>
<dbReference type="Gene3D" id="1.10.10.10">
    <property type="entry name" value="Winged helix-like DNA-binding domain superfamily/Winged helix DNA-binding domain"/>
    <property type="match status" value="1"/>
</dbReference>